<dbReference type="PANTHER" id="PTHR12828">
    <property type="entry name" value="PROTEASOME MATURATION PROTEIN UMP1"/>
    <property type="match status" value="1"/>
</dbReference>
<comment type="caution">
    <text evidence="3">The sequence shown here is derived from an EMBL/GenBank/DDBJ whole genome shotgun (WGS) entry which is preliminary data.</text>
</comment>
<dbReference type="GO" id="GO:0005634">
    <property type="term" value="C:nucleus"/>
    <property type="evidence" value="ECO:0007669"/>
    <property type="project" value="TreeGrafter"/>
</dbReference>
<evidence type="ECO:0000256" key="2">
    <source>
        <dbReference type="ARBA" id="ARBA00043974"/>
    </source>
</evidence>
<dbReference type="HOGENOM" id="CLU_100687_1_0_1"/>
<dbReference type="GO" id="GO:0043248">
    <property type="term" value="P:proteasome assembly"/>
    <property type="evidence" value="ECO:0007669"/>
    <property type="project" value="InterPro"/>
</dbReference>
<comment type="similarity">
    <text evidence="2">Belongs to the POMP/UMP1 family.</text>
</comment>
<keyword evidence="1" id="KW-0143">Chaperone</keyword>
<dbReference type="Proteomes" id="UP000017559">
    <property type="component" value="Unassembled WGS sequence"/>
</dbReference>
<dbReference type="AlphaFoldDB" id="V2Y0A3"/>
<proteinExistence type="inferred from homology"/>
<evidence type="ECO:0000313" key="3">
    <source>
        <dbReference type="EMBL" id="ESK98175.1"/>
    </source>
</evidence>
<gene>
    <name evidence="3" type="ORF">Moror_354</name>
</gene>
<evidence type="ECO:0000256" key="1">
    <source>
        <dbReference type="ARBA" id="ARBA00023186"/>
    </source>
</evidence>
<evidence type="ECO:0008006" key="5">
    <source>
        <dbReference type="Google" id="ProtNLM"/>
    </source>
</evidence>
<dbReference type="EMBL" id="AWSO01000008">
    <property type="protein sequence ID" value="ESK98175.1"/>
    <property type="molecule type" value="Genomic_DNA"/>
</dbReference>
<dbReference type="InterPro" id="IPR008012">
    <property type="entry name" value="Ump1"/>
</dbReference>
<dbReference type="OrthoDB" id="15001at2759"/>
<dbReference type="Pfam" id="PF05348">
    <property type="entry name" value="UMP1"/>
    <property type="match status" value="1"/>
</dbReference>
<dbReference type="PANTHER" id="PTHR12828:SF3">
    <property type="entry name" value="PROTEASOME MATURATION PROTEIN"/>
    <property type="match status" value="1"/>
</dbReference>
<dbReference type="KEGG" id="mrr:Moror_354"/>
<sequence>MDPSLRIVPGPSSKSASVAETANSLGLHDALQYGPRTIATEVKSEGGIKERLENWEETQDNLKLTMMRNVHGLHAPMRLLMERKIVSRNPHMPALPQTNIHLDILMGRDETIEPGDVFGEPIRVPSLNIHSDMERKLRMS</sequence>
<organism evidence="3 4">
    <name type="scientific">Moniliophthora roreri (strain MCA 2997)</name>
    <name type="common">Cocoa frosty pod rot fungus</name>
    <name type="synonym">Crinipellis roreri</name>
    <dbReference type="NCBI Taxonomy" id="1381753"/>
    <lineage>
        <taxon>Eukaryota</taxon>
        <taxon>Fungi</taxon>
        <taxon>Dikarya</taxon>
        <taxon>Basidiomycota</taxon>
        <taxon>Agaricomycotina</taxon>
        <taxon>Agaricomycetes</taxon>
        <taxon>Agaricomycetidae</taxon>
        <taxon>Agaricales</taxon>
        <taxon>Marasmiineae</taxon>
        <taxon>Marasmiaceae</taxon>
        <taxon>Moniliophthora</taxon>
    </lineage>
</organism>
<reference evidence="3 4" key="1">
    <citation type="journal article" date="2014" name="BMC Genomics">
        <title>Genome and secretome analysis of the hemibiotrophic fungal pathogen, Moniliophthora roreri, which causes frosty pod rot disease of cacao: mechanisms of the biotrophic and necrotrophic phases.</title>
        <authorList>
            <person name="Meinhardt L.W."/>
            <person name="Costa G.G.L."/>
            <person name="Thomazella D.P.T."/>
            <person name="Teixeira P.J.P.L."/>
            <person name="Carazzolle M.F."/>
            <person name="Schuster S.C."/>
            <person name="Carlson J.E."/>
            <person name="Guiltinan M.J."/>
            <person name="Mieczkowski P."/>
            <person name="Farmer A."/>
            <person name="Ramaraj T."/>
            <person name="Crozier J."/>
            <person name="Davis R.E."/>
            <person name="Shao J."/>
            <person name="Melnick R.L."/>
            <person name="Pereira G.A.G."/>
            <person name="Bailey B.A."/>
        </authorList>
    </citation>
    <scope>NUCLEOTIDE SEQUENCE [LARGE SCALE GENOMIC DNA]</scope>
    <source>
        <strain evidence="3 4">MCA 2997</strain>
    </source>
</reference>
<keyword evidence="4" id="KW-1185">Reference proteome</keyword>
<name>V2Y0A3_MONRO</name>
<evidence type="ECO:0000313" key="4">
    <source>
        <dbReference type="Proteomes" id="UP000017559"/>
    </source>
</evidence>
<accession>V2Y0A3</accession>
<protein>
    <recommendedName>
        <fullName evidence="5">Proteasome maturation factor UMP1</fullName>
    </recommendedName>
</protein>
<dbReference type="GO" id="GO:0005737">
    <property type="term" value="C:cytoplasm"/>
    <property type="evidence" value="ECO:0007669"/>
    <property type="project" value="TreeGrafter"/>
</dbReference>
<dbReference type="STRING" id="1381753.V2Y0A3"/>